<keyword evidence="2" id="KW-1185">Reference proteome</keyword>
<gene>
    <name evidence="1" type="ORF">V1479_13155</name>
</gene>
<proteinExistence type="predicted"/>
<reference evidence="1 2" key="1">
    <citation type="submission" date="2024-01" db="EMBL/GenBank/DDBJ databases">
        <title>New evidence supports the origin of RcGTA from prophage.</title>
        <authorList>
            <person name="Xu Y."/>
            <person name="Liu B."/>
            <person name="Chen F."/>
        </authorList>
    </citation>
    <scope>NUCLEOTIDE SEQUENCE [LARGE SCALE GENOMIC DNA]</scope>
    <source>
        <strain evidence="1 2">CBW1107-2</strain>
    </source>
</reference>
<sequence>MKSEEDIYSLEKLIGQLKGLHAEISQLAKKSPNDGLNVFKLKLVNKVIASANDILEGDYKPFDDFEQFDADDVPTNSDVTMILTQYMDQTERFRSDHVGWSTSSYRWYYLLGGKLSTYEGAAPSRVGEGKK</sequence>
<dbReference type="Proteomes" id="UP001559025">
    <property type="component" value="Unassembled WGS sequence"/>
</dbReference>
<comment type="caution">
    <text evidence="1">The sequence shown here is derived from an EMBL/GenBank/DDBJ whole genome shotgun (WGS) entry which is preliminary data.</text>
</comment>
<dbReference type="RefSeq" id="WP_368803296.1">
    <property type="nucleotide sequence ID" value="NZ_JAZHFV010000004.1"/>
</dbReference>
<evidence type="ECO:0000313" key="1">
    <source>
        <dbReference type="EMBL" id="MEX4008256.1"/>
    </source>
</evidence>
<dbReference type="EMBL" id="JAZHFV010000004">
    <property type="protein sequence ID" value="MEX4008256.1"/>
    <property type="molecule type" value="Genomic_DNA"/>
</dbReference>
<organism evidence="1 2">
    <name type="scientific">Neoaquamicrobium sediminum</name>
    <dbReference type="NCBI Taxonomy" id="1849104"/>
    <lineage>
        <taxon>Bacteria</taxon>
        <taxon>Pseudomonadati</taxon>
        <taxon>Pseudomonadota</taxon>
        <taxon>Alphaproteobacteria</taxon>
        <taxon>Hyphomicrobiales</taxon>
        <taxon>Phyllobacteriaceae</taxon>
        <taxon>Neoaquamicrobium</taxon>
    </lineage>
</organism>
<evidence type="ECO:0000313" key="2">
    <source>
        <dbReference type="Proteomes" id="UP001559025"/>
    </source>
</evidence>
<accession>A0ABV3WUA2</accession>
<protein>
    <submittedName>
        <fullName evidence="1">Uncharacterized protein</fullName>
    </submittedName>
</protein>
<name>A0ABV3WUA2_9HYPH</name>